<proteinExistence type="predicted"/>
<evidence type="ECO:0008006" key="4">
    <source>
        <dbReference type="Google" id="ProtNLM"/>
    </source>
</evidence>
<dbReference type="RefSeq" id="WP_263530890.1">
    <property type="nucleotide sequence ID" value="NZ_JAOVZB010000005.1"/>
</dbReference>
<accession>A0ABT2YUG2</accession>
<organism evidence="2 3">
    <name type="scientific">Marinomonas sargassi</name>
    <dbReference type="NCBI Taxonomy" id="2984494"/>
    <lineage>
        <taxon>Bacteria</taxon>
        <taxon>Pseudomonadati</taxon>
        <taxon>Pseudomonadota</taxon>
        <taxon>Gammaproteobacteria</taxon>
        <taxon>Oceanospirillales</taxon>
        <taxon>Oceanospirillaceae</taxon>
        <taxon>Marinomonas</taxon>
    </lineage>
</organism>
<dbReference type="EMBL" id="JAOVZB010000005">
    <property type="protein sequence ID" value="MCV2403511.1"/>
    <property type="molecule type" value="Genomic_DNA"/>
</dbReference>
<feature type="signal peptide" evidence="1">
    <location>
        <begin position="1"/>
        <end position="21"/>
    </location>
</feature>
<protein>
    <recommendedName>
        <fullName evidence="4">DUF3108 domain-containing protein</fullName>
    </recommendedName>
</protein>
<gene>
    <name evidence="2" type="ORF">OFY17_11570</name>
</gene>
<reference evidence="2 3" key="1">
    <citation type="submission" date="2022-10" db="EMBL/GenBank/DDBJ databases">
        <title>Marinomonas transparenta sp. nov. and Marinomonas sargassi sp. nov., isolated from marine alga (Sargassum natans (L.) Gaillon).</title>
        <authorList>
            <person name="Wang Y."/>
        </authorList>
    </citation>
    <scope>NUCLEOTIDE SEQUENCE [LARGE SCALE GENOMIC DNA]</scope>
    <source>
        <strain evidence="2 3">C2222</strain>
    </source>
</reference>
<evidence type="ECO:0000313" key="3">
    <source>
        <dbReference type="Proteomes" id="UP001209713"/>
    </source>
</evidence>
<feature type="chain" id="PRO_5045446752" description="DUF3108 domain-containing protein" evidence="1">
    <location>
        <begin position="22"/>
        <end position="240"/>
    </location>
</feature>
<dbReference type="Proteomes" id="UP001209713">
    <property type="component" value="Unassembled WGS sequence"/>
</dbReference>
<keyword evidence="3" id="KW-1185">Reference proteome</keyword>
<evidence type="ECO:0000256" key="1">
    <source>
        <dbReference type="SAM" id="SignalP"/>
    </source>
</evidence>
<sequence length="240" mass="27137">MNPLFTLASAYLVLSSAMSFAEQNDSSIHSTPYAVIGKAYSLKSGELLYQEIHRTKESMRTVTYMEADGTVFANKSINYALSSHQPSFEQTNDRNGEFIKVIQQGKDILITYKASRDEADSTKQLTLTPNMIIDAGFDPFIKEHWQPLLEGEKFDLDYVVPSKKTTFGFRFGLDKCLENTKDGSVCFSLSPTSWLVKMAVDPIVVAYEENTKRLVRFTGRANISNAKGKYENVDIRYQYP</sequence>
<name>A0ABT2YUG2_9GAMM</name>
<evidence type="ECO:0000313" key="2">
    <source>
        <dbReference type="EMBL" id="MCV2403511.1"/>
    </source>
</evidence>
<comment type="caution">
    <text evidence="2">The sequence shown here is derived from an EMBL/GenBank/DDBJ whole genome shotgun (WGS) entry which is preliminary data.</text>
</comment>
<keyword evidence="1" id="KW-0732">Signal</keyword>